<organism evidence="1 2">
    <name type="scientific">Puccinia graminis f. sp. tritici</name>
    <dbReference type="NCBI Taxonomy" id="56615"/>
    <lineage>
        <taxon>Eukaryota</taxon>
        <taxon>Fungi</taxon>
        <taxon>Dikarya</taxon>
        <taxon>Basidiomycota</taxon>
        <taxon>Pucciniomycotina</taxon>
        <taxon>Pucciniomycetes</taxon>
        <taxon>Pucciniales</taxon>
        <taxon>Pucciniaceae</taxon>
        <taxon>Puccinia</taxon>
    </lineage>
</organism>
<evidence type="ECO:0000313" key="2">
    <source>
        <dbReference type="Proteomes" id="UP000325313"/>
    </source>
</evidence>
<gene>
    <name evidence="1" type="ORF">PGTUg99_031216</name>
</gene>
<dbReference type="EMBL" id="VDEP01000004">
    <property type="protein sequence ID" value="KAA1138108.1"/>
    <property type="molecule type" value="Genomic_DNA"/>
</dbReference>
<dbReference type="AlphaFoldDB" id="A0A5B0SJL3"/>
<comment type="caution">
    <text evidence="1">The sequence shown here is derived from an EMBL/GenBank/DDBJ whole genome shotgun (WGS) entry which is preliminary data.</text>
</comment>
<protein>
    <submittedName>
        <fullName evidence="1">Uncharacterized protein</fullName>
    </submittedName>
</protein>
<dbReference type="Proteomes" id="UP000325313">
    <property type="component" value="Unassembled WGS sequence"/>
</dbReference>
<reference evidence="1 2" key="1">
    <citation type="submission" date="2019-05" db="EMBL/GenBank/DDBJ databases">
        <title>Emergence of the Ug99 lineage of the wheat stem rust pathogen through somatic hybridization.</title>
        <authorList>
            <person name="Li F."/>
            <person name="Upadhyaya N.M."/>
            <person name="Sperschneider J."/>
            <person name="Matny O."/>
            <person name="Nguyen-Phuc H."/>
            <person name="Mago R."/>
            <person name="Raley C."/>
            <person name="Miller M.E."/>
            <person name="Silverstein K.A.T."/>
            <person name="Henningsen E."/>
            <person name="Hirsch C.D."/>
            <person name="Visser B."/>
            <person name="Pretorius Z.A."/>
            <person name="Steffenson B.J."/>
            <person name="Schwessinger B."/>
            <person name="Dodds P.N."/>
            <person name="Figueroa M."/>
        </authorList>
    </citation>
    <scope>NUCLEOTIDE SEQUENCE [LARGE SCALE GENOMIC DNA]</scope>
    <source>
        <strain evidence="1 2">Ug99</strain>
    </source>
</reference>
<accession>A0A5B0SJL3</accession>
<sequence>MFKYQARSHLPTPTQRIAALLEMRNLMICSWIGAASLALNCWGGLITEPEPIDVFKDVYRHPAFEGVDWGPRSDTPKKKHHVDKITQVLQEIDDGSSRLSTMIVKDLAKVVRGGRIQLDESWEKYMVASRFSRTSTDSKFAKASLQEKKVRQLLHSWCNGSVIGWSRLSSDPKGWEISVIKSKELQTLKVNQETVSLAIDFHTFSMAWRSSFVYDSIAYALAHFKIVSAWPRVSNKLIDKLSKNCNPKTLSKFDGFHKVMKMLQVTMPYREEPIRCGGVLEYQMHVLNDFIFVSQMLRQPSINEEYFSRFWTSLELFSSEIGIENLANDFKEIWGYFSNGRPFDMSFEYYNLLSKIGLNIHKEFESERLKPLSTGANKIPKDEVLASKKNTSHFYHTLFKNVTDGQDLVFHKFQFSLHYVEELLKEVNKSKNSLENFYPRPRVTKSQLLQIAQLAYDYMMPIYQDNEFVTNYNLNVELEGNKFPVLIQGFFFKFLGTDYRDKRVNNNQLANMIKTFQRNSKFQFGKKYMEFKQILSRMELELESGSSKKEEIKIKFSNEIWDAMVECENQLMLPHDRIVIHQHKIEHKQFDLVLTKYLNYISLINAEKLIKLIGKGNQLRRNSLIVNRLYYFMMIKDEKEKRSIFLHVGKELKILKEKMIPEEWNVLWEIYESTRKKIKPSAYSIWKEQVILKITKLPFHSAKILDDILFDCSKEYLLTLYEGESLEETYGKINEELLSEDSKRKLEFISELWKIQDIDRNIVLNSPENLLSIKDS</sequence>
<name>A0A5B0SJL3_PUCGR</name>
<proteinExistence type="predicted"/>
<evidence type="ECO:0000313" key="1">
    <source>
        <dbReference type="EMBL" id="KAA1138108.1"/>
    </source>
</evidence>